<dbReference type="PANTHER" id="PTHR30086:SF14">
    <property type="entry name" value="HOMOSERINE_HOMOSERINE LACTONE EFFLUX PROTEIN"/>
    <property type="match status" value="1"/>
</dbReference>
<dbReference type="GO" id="GO:0042970">
    <property type="term" value="F:homoserine transmembrane transporter activity"/>
    <property type="evidence" value="ECO:0007669"/>
    <property type="project" value="TreeGrafter"/>
</dbReference>
<dbReference type="InterPro" id="IPR001123">
    <property type="entry name" value="LeuE-type"/>
</dbReference>
<dbReference type="EMBL" id="CXST01000002">
    <property type="protein sequence ID" value="CTQ44402.1"/>
    <property type="molecule type" value="Genomic_DNA"/>
</dbReference>
<dbReference type="PIRSF" id="PIRSF006324">
    <property type="entry name" value="LeuE"/>
    <property type="match status" value="1"/>
</dbReference>
<dbReference type="Proteomes" id="UP000048926">
    <property type="component" value="Unassembled WGS sequence"/>
</dbReference>
<feature type="transmembrane region" description="Helical" evidence="7">
    <location>
        <begin position="6"/>
        <end position="29"/>
    </location>
</feature>
<dbReference type="OrthoDB" id="9804822at2"/>
<evidence type="ECO:0000256" key="6">
    <source>
        <dbReference type="ARBA" id="ARBA00023136"/>
    </source>
</evidence>
<keyword evidence="5 7" id="KW-1133">Transmembrane helix</keyword>
<evidence type="ECO:0000256" key="3">
    <source>
        <dbReference type="ARBA" id="ARBA00022475"/>
    </source>
</evidence>
<protein>
    <submittedName>
        <fullName evidence="8">Homoserine/homoserine lactone efflux protein</fullName>
    </submittedName>
</protein>
<proteinExistence type="inferred from homology"/>
<dbReference type="PANTHER" id="PTHR30086">
    <property type="entry name" value="ARGININE EXPORTER PROTEIN ARGO"/>
    <property type="match status" value="1"/>
</dbReference>
<dbReference type="STRING" id="187304.B0E33_09045"/>
<dbReference type="AlphaFoldDB" id="A0A0M6Y2T7"/>
<comment type="subcellular location">
    <subcellularLocation>
        <location evidence="1">Cell membrane</location>
        <topology evidence="1">Multi-pass membrane protein</topology>
    </subcellularLocation>
</comment>
<organism evidence="8 9">
    <name type="scientific">Roseibium aggregatum</name>
    <dbReference type="NCBI Taxonomy" id="187304"/>
    <lineage>
        <taxon>Bacteria</taxon>
        <taxon>Pseudomonadati</taxon>
        <taxon>Pseudomonadota</taxon>
        <taxon>Alphaproteobacteria</taxon>
        <taxon>Hyphomicrobiales</taxon>
        <taxon>Stappiaceae</taxon>
        <taxon>Roseibium</taxon>
    </lineage>
</organism>
<dbReference type="GO" id="GO:0005886">
    <property type="term" value="C:plasma membrane"/>
    <property type="evidence" value="ECO:0007669"/>
    <property type="project" value="UniProtKB-SubCell"/>
</dbReference>
<gene>
    <name evidence="8" type="primary">rhtB_5</name>
    <name evidence="8" type="ORF">LAL4801_02845</name>
</gene>
<keyword evidence="4 7" id="KW-0812">Transmembrane</keyword>
<feature type="transmembrane region" description="Helical" evidence="7">
    <location>
        <begin position="66"/>
        <end position="84"/>
    </location>
</feature>
<evidence type="ECO:0000313" key="8">
    <source>
        <dbReference type="EMBL" id="CTQ44402.1"/>
    </source>
</evidence>
<evidence type="ECO:0000256" key="5">
    <source>
        <dbReference type="ARBA" id="ARBA00022989"/>
    </source>
</evidence>
<feature type="transmembrane region" description="Helical" evidence="7">
    <location>
        <begin position="150"/>
        <end position="171"/>
    </location>
</feature>
<comment type="similarity">
    <text evidence="2">Belongs to the Rht family.</text>
</comment>
<dbReference type="RefSeq" id="WP_022999012.1">
    <property type="nucleotide sequence ID" value="NZ_CP045617.1"/>
</dbReference>
<evidence type="ECO:0000256" key="4">
    <source>
        <dbReference type="ARBA" id="ARBA00022692"/>
    </source>
</evidence>
<feature type="transmembrane region" description="Helical" evidence="7">
    <location>
        <begin position="105"/>
        <end position="130"/>
    </location>
</feature>
<dbReference type="KEGG" id="lagg:B0E33_09045"/>
<evidence type="ECO:0000256" key="7">
    <source>
        <dbReference type="SAM" id="Phobius"/>
    </source>
</evidence>
<reference evidence="9" key="1">
    <citation type="submission" date="2015-07" db="EMBL/GenBank/DDBJ databases">
        <authorList>
            <person name="Rodrigo-Torres Lidia"/>
            <person name="Arahal R.David."/>
        </authorList>
    </citation>
    <scope>NUCLEOTIDE SEQUENCE [LARGE SCALE GENOMIC DNA]</scope>
    <source>
        <strain evidence="9">CECT 4801</strain>
    </source>
</reference>
<evidence type="ECO:0000313" key="9">
    <source>
        <dbReference type="Proteomes" id="UP000048926"/>
    </source>
</evidence>
<dbReference type="Pfam" id="PF01810">
    <property type="entry name" value="LysE"/>
    <property type="match status" value="1"/>
</dbReference>
<name>A0A0M6Y2T7_9HYPH</name>
<sequence length="204" mass="21772">MSLEFLITALVVVLVPGTGVVYTVAVGLGRGRQASVAAAFGCTLGIIPAILASVVGLAALMHTSALVFQGVKYAGVAYLLYLAWQTLKDSGPMELKADRGSRKSFLATARTGFLINILNPKLTVFFLAFLPQFVSHDAVNPTLDMLLMGGVFMAMTFVVFVIYGAFASLVGEKVLKSDRVMVWMRRTVAATFAGFGLRLALAEQ</sequence>
<keyword evidence="3" id="KW-1003">Cell membrane</keyword>
<accession>A0A0M6Y2T7</accession>
<keyword evidence="6 7" id="KW-0472">Membrane</keyword>
<evidence type="ECO:0000256" key="1">
    <source>
        <dbReference type="ARBA" id="ARBA00004651"/>
    </source>
</evidence>
<feature type="transmembrane region" description="Helical" evidence="7">
    <location>
        <begin position="36"/>
        <end position="60"/>
    </location>
</feature>
<evidence type="ECO:0000256" key="2">
    <source>
        <dbReference type="ARBA" id="ARBA00007928"/>
    </source>
</evidence>
<keyword evidence="9" id="KW-1185">Reference proteome</keyword>